<dbReference type="OrthoDB" id="1917939at2759"/>
<feature type="chain" id="PRO_5039489965" description="Transmembrane 9 superfamily member" evidence="10">
    <location>
        <begin position="24"/>
        <end position="1076"/>
    </location>
</feature>
<evidence type="ECO:0000256" key="2">
    <source>
        <dbReference type="ARBA" id="ARBA00004653"/>
    </source>
</evidence>
<evidence type="ECO:0000256" key="10">
    <source>
        <dbReference type="SAM" id="SignalP"/>
    </source>
</evidence>
<evidence type="ECO:0000256" key="1">
    <source>
        <dbReference type="ARBA" id="ARBA00004337"/>
    </source>
</evidence>
<keyword evidence="7 9" id="KW-1133">Transmembrane helix</keyword>
<dbReference type="AlphaFoldDB" id="A0A9D5C192"/>
<feature type="signal peptide" evidence="10">
    <location>
        <begin position="1"/>
        <end position="23"/>
    </location>
</feature>
<dbReference type="GO" id="GO:0000139">
    <property type="term" value="C:Golgi membrane"/>
    <property type="evidence" value="ECO:0007669"/>
    <property type="project" value="UniProtKB-SubCell"/>
</dbReference>
<evidence type="ECO:0008006" key="13">
    <source>
        <dbReference type="Google" id="ProtNLM"/>
    </source>
</evidence>
<dbReference type="Proteomes" id="UP001085076">
    <property type="component" value="Miscellaneous, Linkage group lg08"/>
</dbReference>
<dbReference type="InterPro" id="IPR004240">
    <property type="entry name" value="EMP70"/>
</dbReference>
<keyword evidence="6" id="KW-0967">Endosome</keyword>
<evidence type="ECO:0000256" key="5">
    <source>
        <dbReference type="ARBA" id="ARBA00022729"/>
    </source>
</evidence>
<name>A0A9D5C192_9LILI</name>
<comment type="similarity">
    <text evidence="3">Belongs to the nonaspanin (TM9SF) (TC 9.A.2) family.</text>
</comment>
<feature type="transmembrane region" description="Helical" evidence="9">
    <location>
        <begin position="425"/>
        <end position="445"/>
    </location>
</feature>
<evidence type="ECO:0000256" key="7">
    <source>
        <dbReference type="ARBA" id="ARBA00022989"/>
    </source>
</evidence>
<dbReference type="Pfam" id="PF02990">
    <property type="entry name" value="EMP70"/>
    <property type="match status" value="3"/>
</dbReference>
<accession>A0A9D5C192</accession>
<gene>
    <name evidence="11" type="ORF">J5N97_025693</name>
</gene>
<evidence type="ECO:0000256" key="6">
    <source>
        <dbReference type="ARBA" id="ARBA00022753"/>
    </source>
</evidence>
<evidence type="ECO:0000256" key="3">
    <source>
        <dbReference type="ARBA" id="ARBA00005227"/>
    </source>
</evidence>
<feature type="transmembrane region" description="Helical" evidence="9">
    <location>
        <begin position="397"/>
        <end position="413"/>
    </location>
</feature>
<feature type="transmembrane region" description="Helical" evidence="9">
    <location>
        <begin position="457"/>
        <end position="487"/>
    </location>
</feature>
<proteinExistence type="inferred from homology"/>
<organism evidence="11 12">
    <name type="scientific">Dioscorea zingiberensis</name>
    <dbReference type="NCBI Taxonomy" id="325984"/>
    <lineage>
        <taxon>Eukaryota</taxon>
        <taxon>Viridiplantae</taxon>
        <taxon>Streptophyta</taxon>
        <taxon>Embryophyta</taxon>
        <taxon>Tracheophyta</taxon>
        <taxon>Spermatophyta</taxon>
        <taxon>Magnoliopsida</taxon>
        <taxon>Liliopsida</taxon>
        <taxon>Dioscoreales</taxon>
        <taxon>Dioscoreaceae</taxon>
        <taxon>Dioscorea</taxon>
    </lineage>
</organism>
<evidence type="ECO:0000256" key="9">
    <source>
        <dbReference type="SAM" id="Phobius"/>
    </source>
</evidence>
<evidence type="ECO:0000313" key="12">
    <source>
        <dbReference type="Proteomes" id="UP001085076"/>
    </source>
</evidence>
<evidence type="ECO:0000256" key="4">
    <source>
        <dbReference type="ARBA" id="ARBA00022692"/>
    </source>
</evidence>
<comment type="caution">
    <text evidence="11">The sequence shown here is derived from an EMBL/GenBank/DDBJ whole genome shotgun (WGS) entry which is preliminary data.</text>
</comment>
<feature type="transmembrane region" description="Helical" evidence="9">
    <location>
        <begin position="323"/>
        <end position="344"/>
    </location>
</feature>
<evidence type="ECO:0000256" key="8">
    <source>
        <dbReference type="ARBA" id="ARBA00023136"/>
    </source>
</evidence>
<comment type="subcellular location">
    <subcellularLocation>
        <location evidence="1">Endosome membrane</location>
        <topology evidence="1">Multi-pass membrane protein</topology>
    </subcellularLocation>
    <subcellularLocation>
        <location evidence="2">Golgi apparatus membrane</location>
        <topology evidence="2">Multi-pass membrane protein</topology>
    </subcellularLocation>
</comment>
<keyword evidence="12" id="KW-1185">Reference proteome</keyword>
<reference evidence="11" key="2">
    <citation type="journal article" date="2022" name="Hortic Res">
        <title>The genome of Dioscorea zingiberensis sheds light on the biosynthesis, origin and evolution of the medicinally important diosgenin saponins.</title>
        <authorList>
            <person name="Li Y."/>
            <person name="Tan C."/>
            <person name="Li Z."/>
            <person name="Guo J."/>
            <person name="Li S."/>
            <person name="Chen X."/>
            <person name="Wang C."/>
            <person name="Dai X."/>
            <person name="Yang H."/>
            <person name="Song W."/>
            <person name="Hou L."/>
            <person name="Xu J."/>
            <person name="Tong Z."/>
            <person name="Xu A."/>
            <person name="Yuan X."/>
            <person name="Wang W."/>
            <person name="Yang Q."/>
            <person name="Chen L."/>
            <person name="Sun Z."/>
            <person name="Wang K."/>
            <person name="Pan B."/>
            <person name="Chen J."/>
            <person name="Bao Y."/>
            <person name="Liu F."/>
            <person name="Qi X."/>
            <person name="Gang D.R."/>
            <person name="Wen J."/>
            <person name="Li J."/>
        </authorList>
    </citation>
    <scope>NUCLEOTIDE SEQUENCE</scope>
    <source>
        <strain evidence="11">Dzin_1.0</strain>
    </source>
</reference>
<sequence>MGNHGGVAVILLSFLLFACSARAFYLPGVAPRDFQKDDELQVKVNKLSSTKTQLPYDYYFLEYCKPSKIMNNAENLGEVLRGDRIENSVYTFKMRNDESCKVACRVLLNSEAAKNFKEKIEDEYRVNMILDNLPVAVVRQRRDESQTPSYEHGFHVGLKGSQLTSNNDDRHYINNHLSFKVMYHKDLESEDARIVGFEVIPSSIKHEYDEWDEKNLKVATCNTNSKITPTSHSHQEVAENAHVVFSYDVTFQPSEIKWASRWDTYLLMNDDQIHWLPLSFQPWGLMTAMVLLWVFMGLFAGYSSARLYKMFIGHRMEKNALKTAFIFPGILFSIFFVLNALIWGEKSSGAVPFGTMFALVFLWFGISVPLVFVGSFLGFKKPAIEDPVKTNKIPGRYLSRLGICSQLSPYSLVLCSEDYHWWWRAYLTAGSSALYLFLYSAFYFFSKLEITKFVSGILYFGYMLIVSYAFFVLTGTIGFYACFWFVVLGSNPQFKPSLLSLPHWPRARSSGSSGGCGELLQVGNSVSYEDCNELIQACADLVESLEGHGESSANSHDVVPMRLTLWCLDPLILKHDISEILWEKVRRPFLRLKDELHDKLAWRSMIICLVASPTTFAETRALLHSWFLMTGLASILELKAAIVSAVLDVLSKPMWWGVPMELALKFPFSYAYFPNVHQDLLSILIGPISCERFLELVHHIVMTSSSAEKHIYPSKPSHSNPEHAACDYTTVAYNSTWAILMDFPAWFYYATTLIFCQNDSPGSVLSRGMRAEAVGSKELHEAAVVFISWVLCPLNQVHFDLLVNLLNDMSRSWASNYLRNSGYGQWPCSDTHNKTTPVHGKKLRISKVSSYEKRHITQADESSLRIRMWLSEFHSHCARFYCISAGEKSRQSSSQQPNLLLIKVPLGILLSCPSDLDEKSCDLVLHYASTGDILNLEELQSGRNSYYNNHTSCSGGIYGKWALDGIILVFNLIDIVEYISVFLFDCEDTQFDFVGHVRGNVSSYLLHCVKVLNDFQSEQFQIDEFGGRDTLLDLYRRLMHWRDQSKKTFGEYRVFDDFLDNFAKRFCLSSYQDKVS</sequence>
<dbReference type="GO" id="GO:0010008">
    <property type="term" value="C:endosome membrane"/>
    <property type="evidence" value="ECO:0007669"/>
    <property type="project" value="UniProtKB-SubCell"/>
</dbReference>
<evidence type="ECO:0000313" key="11">
    <source>
        <dbReference type="EMBL" id="KAJ0964555.1"/>
    </source>
</evidence>
<protein>
    <recommendedName>
        <fullName evidence="13">Transmembrane 9 superfamily member</fullName>
    </recommendedName>
</protein>
<dbReference type="PANTHER" id="PTHR48221">
    <property type="entry name" value="ACYL-COA SYNTHETASE FAMILY PROTEIN"/>
    <property type="match status" value="1"/>
</dbReference>
<dbReference type="PANTHER" id="PTHR48221:SF2">
    <property type="entry name" value="ACYL-COA SYNTHETASE FAMILY PROTEIN"/>
    <property type="match status" value="1"/>
</dbReference>
<keyword evidence="5 10" id="KW-0732">Signal</keyword>
<dbReference type="EMBL" id="JAGGNH010000008">
    <property type="protein sequence ID" value="KAJ0964555.1"/>
    <property type="molecule type" value="Genomic_DNA"/>
</dbReference>
<reference evidence="11" key="1">
    <citation type="submission" date="2021-03" db="EMBL/GenBank/DDBJ databases">
        <authorList>
            <person name="Li Z."/>
            <person name="Yang C."/>
        </authorList>
    </citation>
    <scope>NUCLEOTIDE SEQUENCE</scope>
    <source>
        <strain evidence="11">Dzin_1.0</strain>
        <tissue evidence="11">Leaf</tissue>
    </source>
</reference>
<feature type="transmembrane region" description="Helical" evidence="9">
    <location>
        <begin position="283"/>
        <end position="302"/>
    </location>
</feature>
<keyword evidence="4 9" id="KW-0812">Transmembrane</keyword>
<feature type="transmembrane region" description="Helical" evidence="9">
    <location>
        <begin position="356"/>
        <end position="377"/>
    </location>
</feature>
<keyword evidence="8 9" id="KW-0472">Membrane</keyword>